<evidence type="ECO:0000313" key="3">
    <source>
        <dbReference type="EMBL" id="PLR18029.1"/>
    </source>
</evidence>
<dbReference type="InterPro" id="IPR007410">
    <property type="entry name" value="LpqE-like"/>
</dbReference>
<organism evidence="3 4">
    <name type="scientific">Caulobacter flavus</name>
    <dbReference type="NCBI Taxonomy" id="1679497"/>
    <lineage>
        <taxon>Bacteria</taxon>
        <taxon>Pseudomonadati</taxon>
        <taxon>Pseudomonadota</taxon>
        <taxon>Alphaproteobacteria</taxon>
        <taxon>Caulobacterales</taxon>
        <taxon>Caulobacteraceae</taxon>
        <taxon>Caulobacter</taxon>
    </lineage>
</organism>
<evidence type="ECO:0000256" key="1">
    <source>
        <dbReference type="SAM" id="SignalP"/>
    </source>
</evidence>
<name>A0A2N5CW45_9CAUL</name>
<dbReference type="Proteomes" id="UP000234483">
    <property type="component" value="Unassembled WGS sequence"/>
</dbReference>
<feature type="signal peptide" evidence="1">
    <location>
        <begin position="1"/>
        <end position="20"/>
    </location>
</feature>
<dbReference type="PANTHER" id="PTHR36302">
    <property type="entry name" value="BLR7088 PROTEIN"/>
    <property type="match status" value="1"/>
</dbReference>
<dbReference type="InterPro" id="IPR058248">
    <property type="entry name" value="Lxx211020-like"/>
</dbReference>
<sequence length="149" mass="14967">MKTLFLPILAIGALAGAAQAAPPVRVAAKVAVEGAWCRAAPKGAPAGGCYLTLTAVAADQLVSVETPAAARAEIHTMSMDGGVMRMRKLSEGLALPAGQAVALKPGAEHLMVIGPKIDLVAGASVPLTLRFKFAPPVAINVPVKAVGGK</sequence>
<evidence type="ECO:0008006" key="6">
    <source>
        <dbReference type="Google" id="ProtNLM"/>
    </source>
</evidence>
<feature type="chain" id="PRO_5044578041" description="Copper chaperone PCu(A)C" evidence="1">
    <location>
        <begin position="21"/>
        <end position="149"/>
    </location>
</feature>
<dbReference type="KEGG" id="cfh:C1707_01105"/>
<dbReference type="EMBL" id="CP026100">
    <property type="protein sequence ID" value="AYV44966.1"/>
    <property type="molecule type" value="Genomic_DNA"/>
</dbReference>
<dbReference type="Pfam" id="PF04314">
    <property type="entry name" value="PCuAC"/>
    <property type="match status" value="1"/>
</dbReference>
<dbReference type="Gene3D" id="2.60.40.1890">
    <property type="entry name" value="PCu(A)C copper chaperone"/>
    <property type="match status" value="1"/>
</dbReference>
<proteinExistence type="predicted"/>
<dbReference type="EMBL" id="PJRQ01000012">
    <property type="protein sequence ID" value="PLR18029.1"/>
    <property type="molecule type" value="Genomic_DNA"/>
</dbReference>
<reference evidence="2 5" key="2">
    <citation type="submission" date="2018-01" db="EMBL/GenBank/DDBJ databases">
        <title>Complete genome sequence of Caulobacter flavus RHGG3.</title>
        <authorList>
            <person name="Yang E."/>
        </authorList>
    </citation>
    <scope>NUCLEOTIDE SEQUENCE [LARGE SCALE GENOMIC DNA]</scope>
    <source>
        <strain evidence="2 5">RHGG3</strain>
    </source>
</reference>
<dbReference type="RefSeq" id="WP_101712265.1">
    <property type="nucleotide sequence ID" value="NZ_CP026100.1"/>
</dbReference>
<dbReference type="InterPro" id="IPR036182">
    <property type="entry name" value="PCuAC_sf"/>
</dbReference>
<dbReference type="AlphaFoldDB" id="A0A2N5CW45"/>
<protein>
    <recommendedName>
        <fullName evidence="6">Copper chaperone PCu(A)C</fullName>
    </recommendedName>
</protein>
<dbReference type="PANTHER" id="PTHR36302:SF1">
    <property type="entry name" value="COPPER CHAPERONE PCU(A)C"/>
    <property type="match status" value="1"/>
</dbReference>
<evidence type="ECO:0000313" key="4">
    <source>
        <dbReference type="Proteomes" id="UP000234483"/>
    </source>
</evidence>
<evidence type="ECO:0000313" key="2">
    <source>
        <dbReference type="EMBL" id="AYV44966.1"/>
    </source>
</evidence>
<keyword evidence="1" id="KW-0732">Signal</keyword>
<evidence type="ECO:0000313" key="5">
    <source>
        <dbReference type="Proteomes" id="UP000281192"/>
    </source>
</evidence>
<dbReference type="Proteomes" id="UP000281192">
    <property type="component" value="Chromosome"/>
</dbReference>
<accession>A0A2N5CW45</accession>
<gene>
    <name evidence="2" type="ORF">C1707_01105</name>
    <name evidence="3" type="ORF">CFHF_06780</name>
</gene>
<keyword evidence="5" id="KW-1185">Reference proteome</keyword>
<dbReference type="OrthoDB" id="9796962at2"/>
<dbReference type="SUPFAM" id="SSF110087">
    <property type="entry name" value="DR1885-like metal-binding protein"/>
    <property type="match status" value="1"/>
</dbReference>
<reference evidence="3 4" key="1">
    <citation type="submission" date="2017-12" db="EMBL/GenBank/DDBJ databases">
        <title>The genome sequence of Caulobacter flavus CGMCC1 15093.</title>
        <authorList>
            <person name="Gao J."/>
            <person name="Mao X."/>
            <person name="Sun J."/>
        </authorList>
    </citation>
    <scope>NUCLEOTIDE SEQUENCE [LARGE SCALE GENOMIC DNA]</scope>
    <source>
        <strain evidence="3 4">CGMCC1 15093</strain>
    </source>
</reference>